<dbReference type="Gene3D" id="3.40.5.90">
    <property type="entry name" value="CDGSH iron-sulfur domain, mitoNEET-type"/>
    <property type="match status" value="1"/>
</dbReference>
<organism evidence="7 8">
    <name type="scientific">Halococcoides cellulosivorans</name>
    <dbReference type="NCBI Taxonomy" id="1679096"/>
    <lineage>
        <taxon>Archaea</taxon>
        <taxon>Methanobacteriati</taxon>
        <taxon>Methanobacteriota</taxon>
        <taxon>Stenosarchaea group</taxon>
        <taxon>Halobacteria</taxon>
        <taxon>Halobacteriales</taxon>
        <taxon>Haloarculaceae</taxon>
        <taxon>Halococcoides</taxon>
    </lineage>
</organism>
<keyword evidence="3" id="KW-0408">Iron</keyword>
<evidence type="ECO:0000256" key="5">
    <source>
        <dbReference type="SAM" id="MobiDB-lite"/>
    </source>
</evidence>
<evidence type="ECO:0000256" key="2">
    <source>
        <dbReference type="ARBA" id="ARBA00022723"/>
    </source>
</evidence>
<evidence type="ECO:0000256" key="4">
    <source>
        <dbReference type="ARBA" id="ARBA00023014"/>
    </source>
</evidence>
<keyword evidence="8" id="KW-1185">Reference proteome</keyword>
<dbReference type="GO" id="GO:0051537">
    <property type="term" value="F:2 iron, 2 sulfur cluster binding"/>
    <property type="evidence" value="ECO:0007669"/>
    <property type="project" value="UniProtKB-KW"/>
</dbReference>
<feature type="region of interest" description="Disordered" evidence="5">
    <location>
        <begin position="52"/>
        <end position="72"/>
    </location>
</feature>
<feature type="domain" description="Iron-binding zinc finger CDGSH type" evidence="6">
    <location>
        <begin position="10"/>
        <end position="45"/>
    </location>
</feature>
<evidence type="ECO:0000313" key="7">
    <source>
        <dbReference type="EMBL" id="AWB26527.1"/>
    </source>
</evidence>
<dbReference type="InterPro" id="IPR018967">
    <property type="entry name" value="FeS-contain_CDGSH-typ"/>
</dbReference>
<evidence type="ECO:0000256" key="3">
    <source>
        <dbReference type="ARBA" id="ARBA00023004"/>
    </source>
</evidence>
<dbReference type="RefSeq" id="WP_108380896.1">
    <property type="nucleotide sequence ID" value="NZ_CP028858.1"/>
</dbReference>
<dbReference type="Proteomes" id="UP000244727">
    <property type="component" value="Chromosome"/>
</dbReference>
<keyword evidence="4" id="KW-0411">Iron-sulfur</keyword>
<evidence type="ECO:0000256" key="1">
    <source>
        <dbReference type="ARBA" id="ARBA00022714"/>
    </source>
</evidence>
<dbReference type="AlphaFoldDB" id="A0A2R4WYA6"/>
<accession>A0A2R4WYA6</accession>
<gene>
    <name evidence="7" type="ORF">HARCEL1_01765</name>
</gene>
<dbReference type="SMART" id="SM00704">
    <property type="entry name" value="ZnF_CDGSH"/>
    <property type="match status" value="1"/>
</dbReference>
<evidence type="ECO:0000313" key="8">
    <source>
        <dbReference type="Proteomes" id="UP000244727"/>
    </source>
</evidence>
<dbReference type="GO" id="GO:0046872">
    <property type="term" value="F:metal ion binding"/>
    <property type="evidence" value="ECO:0007669"/>
    <property type="project" value="UniProtKB-KW"/>
</dbReference>
<dbReference type="GO" id="GO:0005737">
    <property type="term" value="C:cytoplasm"/>
    <property type="evidence" value="ECO:0007669"/>
    <property type="project" value="UniProtKB-ARBA"/>
</dbReference>
<name>A0A2R4WYA6_9EURY</name>
<dbReference type="GeneID" id="36511194"/>
<dbReference type="InterPro" id="IPR042216">
    <property type="entry name" value="MitoNEET_CISD"/>
</dbReference>
<dbReference type="KEGG" id="harc:HARCEL1_01765"/>
<keyword evidence="2" id="KW-0479">Metal-binding</keyword>
<dbReference type="Pfam" id="PF09360">
    <property type="entry name" value="zf-CDGSH"/>
    <property type="match status" value="1"/>
</dbReference>
<protein>
    <recommendedName>
        <fullName evidence="6">Iron-binding zinc finger CDGSH type domain-containing protein</fullName>
    </recommendedName>
</protein>
<reference evidence="7 8" key="1">
    <citation type="submission" date="2018-04" db="EMBL/GenBank/DDBJ databases">
        <title>Halococcoides cellulosivorans gen. nov., sp. nov., an extremely halophilic cellulose-utilizing haloarchaeon from hypersaline lakes.</title>
        <authorList>
            <person name="Sorokin D.Y."/>
            <person name="Toshchakov S.V."/>
            <person name="Samarov N.I."/>
            <person name="Korzhenkov A."/>
            <person name="Kublanov I.V."/>
        </authorList>
    </citation>
    <scope>NUCLEOTIDE SEQUENCE [LARGE SCALE GENOMIC DNA]</scope>
    <source>
        <strain evidence="7 8">HArcel1</strain>
    </source>
</reference>
<keyword evidence="1" id="KW-0001">2Fe-2S</keyword>
<dbReference type="EMBL" id="CP028858">
    <property type="protein sequence ID" value="AWB26527.1"/>
    <property type="molecule type" value="Genomic_DNA"/>
</dbReference>
<evidence type="ECO:0000259" key="6">
    <source>
        <dbReference type="SMART" id="SM00704"/>
    </source>
</evidence>
<feature type="compositionally biased region" description="Basic and acidic residues" evidence="5">
    <location>
        <begin position="52"/>
        <end position="65"/>
    </location>
</feature>
<sequence>MAREVTHEATGPEMIDPDGQAAICMCGLSDDVPLCDGSHAATGDEGDAVYKYEGDDDENPRHEISEIVYTDE</sequence>
<proteinExistence type="predicted"/>